<sequence length="148" mass="16461">MPFVELFAPKGALRGERGRRVKEQLVAEVMLAEGAPDTAAAREISWLVLNEPDAWFVGGRQVLDEEHPRYVVRVSVPAGSLNDAKRADMIERITRVLAEAEDDPRRIYDRPVAWVHLVEIPDGNWGAMGRVFRLPDIVDFTSTAAVAG</sequence>
<protein>
    <submittedName>
        <fullName evidence="1">4-oxalocrotonate tautomerase family protein</fullName>
    </submittedName>
</protein>
<dbReference type="Proteomes" id="UP001597368">
    <property type="component" value="Unassembled WGS sequence"/>
</dbReference>
<dbReference type="SUPFAM" id="SSF55331">
    <property type="entry name" value="Tautomerase/MIF"/>
    <property type="match status" value="1"/>
</dbReference>
<evidence type="ECO:0000313" key="2">
    <source>
        <dbReference type="Proteomes" id="UP001597368"/>
    </source>
</evidence>
<reference evidence="2" key="1">
    <citation type="journal article" date="2019" name="Int. J. Syst. Evol. Microbiol.">
        <title>The Global Catalogue of Microorganisms (GCM) 10K type strain sequencing project: providing services to taxonomists for standard genome sequencing and annotation.</title>
        <authorList>
            <consortium name="The Broad Institute Genomics Platform"/>
            <consortium name="The Broad Institute Genome Sequencing Center for Infectious Disease"/>
            <person name="Wu L."/>
            <person name="Ma J."/>
        </authorList>
    </citation>
    <scope>NUCLEOTIDE SEQUENCE [LARGE SCALE GENOMIC DNA]</scope>
    <source>
        <strain evidence="2">ICMP 6774ER</strain>
    </source>
</reference>
<dbReference type="Gene3D" id="3.30.429.10">
    <property type="entry name" value="Macrophage Migration Inhibitory Factor"/>
    <property type="match status" value="1"/>
</dbReference>
<organism evidence="1 2">
    <name type="scientific">Nonomuraea mangrovi</name>
    <dbReference type="NCBI Taxonomy" id="2316207"/>
    <lineage>
        <taxon>Bacteria</taxon>
        <taxon>Bacillati</taxon>
        <taxon>Actinomycetota</taxon>
        <taxon>Actinomycetes</taxon>
        <taxon>Streptosporangiales</taxon>
        <taxon>Streptosporangiaceae</taxon>
        <taxon>Nonomuraea</taxon>
    </lineage>
</organism>
<dbReference type="EMBL" id="JBHUFV010000068">
    <property type="protein sequence ID" value="MFD1938408.1"/>
    <property type="molecule type" value="Genomic_DNA"/>
</dbReference>
<name>A0ABW4T8S2_9ACTN</name>
<accession>A0ABW4T8S2</accession>
<comment type="caution">
    <text evidence="1">The sequence shown here is derived from an EMBL/GenBank/DDBJ whole genome shotgun (WGS) entry which is preliminary data.</text>
</comment>
<evidence type="ECO:0000313" key="1">
    <source>
        <dbReference type="EMBL" id="MFD1938408.1"/>
    </source>
</evidence>
<gene>
    <name evidence="1" type="ORF">ACFSKW_43740</name>
</gene>
<dbReference type="InterPro" id="IPR014347">
    <property type="entry name" value="Tautomerase/MIF_sf"/>
</dbReference>
<keyword evidence="2" id="KW-1185">Reference proteome</keyword>
<proteinExistence type="predicted"/>
<dbReference type="RefSeq" id="WP_379580397.1">
    <property type="nucleotide sequence ID" value="NZ_JBHUFV010000068.1"/>
</dbReference>